<geneLocation type="mitochondrion" evidence="2"/>
<accession>A0A3G3MIE2</accession>
<evidence type="ECO:0000259" key="1">
    <source>
        <dbReference type="Pfam" id="PF08388"/>
    </source>
</evidence>
<dbReference type="Pfam" id="PF08388">
    <property type="entry name" value="GIIM"/>
    <property type="match status" value="1"/>
</dbReference>
<dbReference type="AlphaFoldDB" id="A0A3G3MIE2"/>
<proteinExistence type="predicted"/>
<sequence>MILKLGELFSLCKDIIYIMGNNNNKWDIIKDVKEALYCSEQENGIKKKKNLRSLEAFKKEILFKFKKLKFLLLENIKKTTWPILKYKKNICILISLRKRYLVLLSKKYGPQSIQVEKQICSWISSLDMRIYAITIIYKIRYRFIYDVNKLFLSEKNLLVFLSWLKINNLLNYSTNFKNEKFELQKIFNVNDYAIQILFVQILQPIMNIDYLVKDLKVDYKLSWNIDKNFFLDLKSKNTFDELFNFFVSKMLIGVINEIYTDTSCEWLTETLPFPKKLKGVLSNWLGVLMCFQIRKCMMYILSRDIISLLILNFILKKLKEFVYLERGNVKVGTYIYWVLNKSWIVYSKNKFIIYDFITFDKDVELIVKRFCLIYGFKISYVKYDYNDWKIDRKLNFLNFIICYSNTKLCRLKEDRCFLDKFLCMCSFEKYIIIFKNRIKNILRSNLNLSPYQLICLLNPIIKEWNNYFYFEKLEKLLKLDYFIWFRTWKYLKRKFKKIPIRVLFRKFYKVVKIAGLRIWQFRGNQKSFTMYISLFCELNRSLLLKSTFKTQKNYRI</sequence>
<dbReference type="EMBL" id="MH281622">
    <property type="protein sequence ID" value="AYR06606.1"/>
    <property type="molecule type" value="Genomic_DNA"/>
</dbReference>
<evidence type="ECO:0000313" key="2">
    <source>
        <dbReference type="EMBL" id="AYR06606.1"/>
    </source>
</evidence>
<gene>
    <name evidence="2" type="primary">orf790</name>
</gene>
<organism evidence="2">
    <name type="scientific">Renouxia sp</name>
    <dbReference type="NCBI Taxonomy" id="2485823"/>
    <lineage>
        <taxon>Eukaryota</taxon>
        <taxon>Rhodophyta</taxon>
        <taxon>Florideophyceae</taxon>
        <taxon>Corallinophycidae</taxon>
        <taxon>Rhodogorgonales</taxon>
        <taxon>Rhodogorgonaceae</taxon>
        <taxon>Renouxia</taxon>
    </lineage>
</organism>
<reference evidence="2" key="1">
    <citation type="journal article" date="2018" name="Genome Biol. Evol.">
        <title>Mitochondrial and Plastid Genomes from Coralline Red Algae Provide Insights into the Incongruent Evolutionary Histories of Organelles.</title>
        <authorList>
            <person name="Lee J."/>
            <person name="Song H.J."/>
            <person name="In Park S."/>
            <person name="Lee Y.M."/>
            <person name="Jeong S.Y."/>
            <person name="Oh Cho T."/>
            <person name="Kim J.H."/>
            <person name="Choi H.G."/>
            <person name="Choi C.G."/>
            <person name="Nelson W.A."/>
            <person name="Fredericq S."/>
            <person name="Bhattacharya D."/>
            <person name="Su Yoon H."/>
        </authorList>
    </citation>
    <scope>NUCLEOTIDE SEQUENCE</scope>
</reference>
<name>A0A3G3MIE2_9FLOR</name>
<dbReference type="InterPro" id="IPR013597">
    <property type="entry name" value="Mat_intron_G2"/>
</dbReference>
<protein>
    <recommendedName>
        <fullName evidence="1">Group II intron maturase-specific domain-containing protein</fullName>
    </recommendedName>
</protein>
<keyword evidence="2" id="KW-0496">Mitochondrion</keyword>
<feature type="domain" description="Group II intron maturase-specific" evidence="1">
    <location>
        <begin position="434"/>
        <end position="499"/>
    </location>
</feature>